<organism evidence="1 2">
    <name type="scientific">Eggerthella guodeyinii</name>
    <dbReference type="NCBI Taxonomy" id="2690837"/>
    <lineage>
        <taxon>Bacteria</taxon>
        <taxon>Bacillati</taxon>
        <taxon>Actinomycetota</taxon>
        <taxon>Coriobacteriia</taxon>
        <taxon>Eggerthellales</taxon>
        <taxon>Eggerthellaceae</taxon>
        <taxon>Eggerthella</taxon>
    </lineage>
</organism>
<dbReference type="KEGG" id="egd:GS424_009315"/>
<accession>A0A6L7ISR8</accession>
<name>A0A6L7ISR8_9ACTN</name>
<dbReference type="InterPro" id="IPR007059">
    <property type="entry name" value="DmsC"/>
</dbReference>
<evidence type="ECO:0000313" key="2">
    <source>
        <dbReference type="Proteomes" id="UP000478463"/>
    </source>
</evidence>
<dbReference type="Pfam" id="PF04976">
    <property type="entry name" value="DmsC"/>
    <property type="match status" value="1"/>
</dbReference>
<dbReference type="AlphaFoldDB" id="A0A6L7ISR8"/>
<sequence length="280" mass="28730">MQIHWPLVISTACQRVGLGMFLCAFLADLCFGLGLPLNLVALATLALLGVGGIASIFHLQTPSRFFNAFSNFKSHLTQEALLTPFLGIALLVCGLNGILYDLGGAGIVLAAVAAALSLAFLACTGLAYQMGSRPAWNTGFVLGLFLLTAAEAGGIATLAICLLAGGGAPAAPSAAAALLTAACIAVQFAYVARMRHVGYGVDVRASEEPYRAPYRAWIACGVVLTAVALAAAVALSSAVAAFAALAASACGIVAWTVLFFKGALKVKMFPMYPVDLNLDM</sequence>
<dbReference type="GO" id="GO:0009390">
    <property type="term" value="C:dimethyl sulfoxide reductase complex"/>
    <property type="evidence" value="ECO:0007669"/>
    <property type="project" value="TreeGrafter"/>
</dbReference>
<evidence type="ECO:0000313" key="1">
    <source>
        <dbReference type="EMBL" id="QOS66761.1"/>
    </source>
</evidence>
<reference evidence="1 2" key="1">
    <citation type="submission" date="2020-10" db="EMBL/GenBank/DDBJ databases">
        <title>Eggerthella sp. nov., isolated from human feces.</title>
        <authorList>
            <person name="Yajun G."/>
        </authorList>
    </citation>
    <scope>NUCLEOTIDE SEQUENCE [LARGE SCALE GENOMIC DNA]</scope>
    <source>
        <strain evidence="1 2">HF-1101</strain>
    </source>
</reference>
<dbReference type="Proteomes" id="UP000478463">
    <property type="component" value="Chromosome"/>
</dbReference>
<dbReference type="GO" id="GO:0005886">
    <property type="term" value="C:plasma membrane"/>
    <property type="evidence" value="ECO:0007669"/>
    <property type="project" value="TreeGrafter"/>
</dbReference>
<dbReference type="PANTHER" id="PTHR38095">
    <property type="entry name" value="ANAEROBIC DIMETHYL SULFOXIDE REDUCTASE CHAIN YNFH"/>
    <property type="match status" value="1"/>
</dbReference>
<dbReference type="EMBL" id="CP063310">
    <property type="protein sequence ID" value="QOS66761.1"/>
    <property type="molecule type" value="Genomic_DNA"/>
</dbReference>
<gene>
    <name evidence="1" type="ORF">GS424_009315</name>
</gene>
<protein>
    <submittedName>
        <fullName evidence="1">Dimethyl sulfoxide reductase anchor subunit</fullName>
    </submittedName>
</protein>
<dbReference type="PANTHER" id="PTHR38095:SF2">
    <property type="entry name" value="ANAEROBIC DIMETHYL SULFOXIDE REDUCTASE CHAIN C"/>
    <property type="match status" value="1"/>
</dbReference>
<dbReference type="RefSeq" id="WP_160942458.1">
    <property type="nucleotide sequence ID" value="NZ_CP063310.1"/>
</dbReference>
<proteinExistence type="predicted"/>
<dbReference type="GO" id="GO:0019645">
    <property type="term" value="P:anaerobic electron transport chain"/>
    <property type="evidence" value="ECO:0007669"/>
    <property type="project" value="InterPro"/>
</dbReference>
<dbReference type="GO" id="GO:0009389">
    <property type="term" value="F:dimethyl sulfoxide reductase activity"/>
    <property type="evidence" value="ECO:0007669"/>
    <property type="project" value="TreeGrafter"/>
</dbReference>